<comment type="caution">
    <text evidence="1">The sequence shown here is derived from an EMBL/GenBank/DDBJ whole genome shotgun (WGS) entry which is preliminary data.</text>
</comment>
<dbReference type="AlphaFoldDB" id="A0AAD2JWJ1"/>
<reference evidence="1" key="1">
    <citation type="submission" date="2023-11" db="EMBL/GenBank/DDBJ databases">
        <authorList>
            <person name="De Vega J J."/>
            <person name="De Vega J J."/>
        </authorList>
    </citation>
    <scope>NUCLEOTIDE SEQUENCE</scope>
</reference>
<keyword evidence="2" id="KW-1185">Reference proteome</keyword>
<gene>
    <name evidence="1" type="ORF">MYCIT1_LOCUS7297</name>
</gene>
<protein>
    <submittedName>
        <fullName evidence="1">Uncharacterized protein</fullName>
    </submittedName>
</protein>
<accession>A0AAD2JWJ1</accession>
<dbReference type="EMBL" id="CAVNYO010000103">
    <property type="protein sequence ID" value="CAK5265914.1"/>
    <property type="molecule type" value="Genomic_DNA"/>
</dbReference>
<name>A0AAD2JWJ1_9AGAR</name>
<dbReference type="Proteomes" id="UP001295794">
    <property type="component" value="Unassembled WGS sequence"/>
</dbReference>
<evidence type="ECO:0000313" key="2">
    <source>
        <dbReference type="Proteomes" id="UP001295794"/>
    </source>
</evidence>
<evidence type="ECO:0000313" key="1">
    <source>
        <dbReference type="EMBL" id="CAK5265914.1"/>
    </source>
</evidence>
<proteinExistence type="predicted"/>
<sequence length="81" mass="9061">GHQDHPSGCVLALVDQISVSSAAANPFLILRFRYHFEVMQNIELQGTVVLTGEHRQIDPSISFEKDLHHRDAAPNVARDML</sequence>
<organism evidence="1 2">
    <name type="scientific">Mycena citricolor</name>
    <dbReference type="NCBI Taxonomy" id="2018698"/>
    <lineage>
        <taxon>Eukaryota</taxon>
        <taxon>Fungi</taxon>
        <taxon>Dikarya</taxon>
        <taxon>Basidiomycota</taxon>
        <taxon>Agaricomycotina</taxon>
        <taxon>Agaricomycetes</taxon>
        <taxon>Agaricomycetidae</taxon>
        <taxon>Agaricales</taxon>
        <taxon>Marasmiineae</taxon>
        <taxon>Mycenaceae</taxon>
        <taxon>Mycena</taxon>
    </lineage>
</organism>
<feature type="non-terminal residue" evidence="1">
    <location>
        <position position="1"/>
    </location>
</feature>